<dbReference type="EMBL" id="VWPJ01000007">
    <property type="protein sequence ID" value="KAA5605809.1"/>
    <property type="molecule type" value="Genomic_DNA"/>
</dbReference>
<protein>
    <submittedName>
        <fullName evidence="3">SDR family NAD(P)-dependent oxidoreductase</fullName>
    </submittedName>
</protein>
<dbReference type="PANTHER" id="PTHR44196">
    <property type="entry name" value="DEHYDROGENASE/REDUCTASE SDR FAMILY MEMBER 7B"/>
    <property type="match status" value="1"/>
</dbReference>
<keyword evidence="2" id="KW-0560">Oxidoreductase</keyword>
<proteinExistence type="inferred from homology"/>
<dbReference type="PROSITE" id="PS00061">
    <property type="entry name" value="ADH_SHORT"/>
    <property type="match status" value="1"/>
</dbReference>
<evidence type="ECO:0000313" key="3">
    <source>
        <dbReference type="EMBL" id="KAA5605809.1"/>
    </source>
</evidence>
<reference evidence="3 4" key="1">
    <citation type="submission" date="2019-09" db="EMBL/GenBank/DDBJ databases">
        <title>Genome sequence of Roseospira marina, one of the more divergent members of the non-sulfur purple photosynthetic bacterial family, the Rhodospirillaceae.</title>
        <authorList>
            <person name="Meyer T."/>
            <person name="Kyndt J."/>
        </authorList>
    </citation>
    <scope>NUCLEOTIDE SEQUENCE [LARGE SCALE GENOMIC DNA]</scope>
    <source>
        <strain evidence="3 4">DSM 15113</strain>
    </source>
</reference>
<accession>A0A5M6IDH4</accession>
<dbReference type="PANTHER" id="PTHR44196:SF1">
    <property type="entry name" value="DEHYDROGENASE_REDUCTASE SDR FAMILY MEMBER 7B"/>
    <property type="match status" value="1"/>
</dbReference>
<sequence length="273" mass="28787">MWAPRVGSIGETAVFRLHRPPPPTRILITGASSGLGAALAEGYAARGVSLVLSARNAARLETVAARCRRAGAAVEATVLDVTDREATAAWVRAADTAAPLDLVIANAGISAGTGGGEEPEEQTRDIFAVNLAGVLNTVQPVLPAFRRRGRGQIALMASLAGFRGFPGAPAYCASKAAVKVWGESLRGWLAADGVRVSVICPGYVRTPMTAVNRFPMPFLMDADRAVRIIQRGLARNRGRIAFPRPLAFGAWLASALPDAMTDRLTRRLPRKGG</sequence>
<comment type="caution">
    <text evidence="3">The sequence shown here is derived from an EMBL/GenBank/DDBJ whole genome shotgun (WGS) entry which is preliminary data.</text>
</comment>
<dbReference type="Gene3D" id="3.40.50.720">
    <property type="entry name" value="NAD(P)-binding Rossmann-like Domain"/>
    <property type="match status" value="1"/>
</dbReference>
<dbReference type="SUPFAM" id="SSF51735">
    <property type="entry name" value="NAD(P)-binding Rossmann-fold domains"/>
    <property type="match status" value="1"/>
</dbReference>
<dbReference type="InterPro" id="IPR036291">
    <property type="entry name" value="NAD(P)-bd_dom_sf"/>
</dbReference>
<name>A0A5M6IDH4_9PROT</name>
<comment type="similarity">
    <text evidence="1">Belongs to the short-chain dehydrogenases/reductases (SDR) family.</text>
</comment>
<dbReference type="PRINTS" id="PR00081">
    <property type="entry name" value="GDHRDH"/>
</dbReference>
<dbReference type="InterPro" id="IPR002347">
    <property type="entry name" value="SDR_fam"/>
</dbReference>
<keyword evidence="4" id="KW-1185">Reference proteome</keyword>
<organism evidence="3 4">
    <name type="scientific">Roseospira marina</name>
    <dbReference type="NCBI Taxonomy" id="140057"/>
    <lineage>
        <taxon>Bacteria</taxon>
        <taxon>Pseudomonadati</taxon>
        <taxon>Pseudomonadota</taxon>
        <taxon>Alphaproteobacteria</taxon>
        <taxon>Rhodospirillales</taxon>
        <taxon>Rhodospirillaceae</taxon>
        <taxon>Roseospira</taxon>
    </lineage>
</organism>
<dbReference type="Pfam" id="PF00106">
    <property type="entry name" value="adh_short"/>
    <property type="match status" value="1"/>
</dbReference>
<dbReference type="OrthoDB" id="335726at2"/>
<gene>
    <name evidence="3" type="ORF">F1188_09360</name>
</gene>
<evidence type="ECO:0000256" key="2">
    <source>
        <dbReference type="ARBA" id="ARBA00023002"/>
    </source>
</evidence>
<dbReference type="Proteomes" id="UP000324065">
    <property type="component" value="Unassembled WGS sequence"/>
</dbReference>
<dbReference type="AlphaFoldDB" id="A0A5M6IDH4"/>
<dbReference type="InterPro" id="IPR020904">
    <property type="entry name" value="Sc_DH/Rdtase_CS"/>
</dbReference>
<dbReference type="GO" id="GO:0016491">
    <property type="term" value="F:oxidoreductase activity"/>
    <property type="evidence" value="ECO:0007669"/>
    <property type="project" value="UniProtKB-KW"/>
</dbReference>
<dbReference type="GO" id="GO:0016020">
    <property type="term" value="C:membrane"/>
    <property type="evidence" value="ECO:0007669"/>
    <property type="project" value="TreeGrafter"/>
</dbReference>
<evidence type="ECO:0000313" key="4">
    <source>
        <dbReference type="Proteomes" id="UP000324065"/>
    </source>
</evidence>
<evidence type="ECO:0000256" key="1">
    <source>
        <dbReference type="ARBA" id="ARBA00006484"/>
    </source>
</evidence>